<dbReference type="Proteomes" id="UP000499080">
    <property type="component" value="Unassembled WGS sequence"/>
</dbReference>
<reference evidence="1 3" key="1">
    <citation type="journal article" date="2019" name="Sci. Rep.">
        <title>Orb-weaving spider Araneus ventricosus genome elucidates the spidroin gene catalogue.</title>
        <authorList>
            <person name="Kono N."/>
            <person name="Nakamura H."/>
            <person name="Ohtoshi R."/>
            <person name="Moran D.A.P."/>
            <person name="Shinohara A."/>
            <person name="Yoshida Y."/>
            <person name="Fujiwara M."/>
            <person name="Mori M."/>
            <person name="Tomita M."/>
            <person name="Arakawa K."/>
        </authorList>
    </citation>
    <scope>NUCLEOTIDE SEQUENCE [LARGE SCALE GENOMIC DNA]</scope>
</reference>
<evidence type="ECO:0000313" key="1">
    <source>
        <dbReference type="EMBL" id="GBM61382.1"/>
    </source>
</evidence>
<keyword evidence="3" id="KW-1185">Reference proteome</keyword>
<protein>
    <submittedName>
        <fullName evidence="1">Uncharacterized protein</fullName>
    </submittedName>
</protein>
<dbReference type="EMBL" id="BGPR01101924">
    <property type="protein sequence ID" value="GBM61382.1"/>
    <property type="molecule type" value="Genomic_DNA"/>
</dbReference>
<evidence type="ECO:0000313" key="3">
    <source>
        <dbReference type="Proteomes" id="UP000499080"/>
    </source>
</evidence>
<dbReference type="AlphaFoldDB" id="A0A4Y2H512"/>
<organism evidence="1 3">
    <name type="scientific">Araneus ventricosus</name>
    <name type="common">Orbweaver spider</name>
    <name type="synonym">Epeira ventricosa</name>
    <dbReference type="NCBI Taxonomy" id="182803"/>
    <lineage>
        <taxon>Eukaryota</taxon>
        <taxon>Metazoa</taxon>
        <taxon>Ecdysozoa</taxon>
        <taxon>Arthropoda</taxon>
        <taxon>Chelicerata</taxon>
        <taxon>Arachnida</taxon>
        <taxon>Araneae</taxon>
        <taxon>Araneomorphae</taxon>
        <taxon>Entelegynae</taxon>
        <taxon>Araneoidea</taxon>
        <taxon>Araneidae</taxon>
        <taxon>Araneus</taxon>
    </lineage>
</organism>
<accession>A0A4Y2H512</accession>
<sequence length="100" mass="11357">MEPQHGPPILECHISRTMDQTWRTCDLASSLTGPQPTGLFLLGHMKSLVYARPVDSADDIVVAADQMNTQPGIFERVRQSFLRWCELCNDTRGCHFEHLM</sequence>
<proteinExistence type="predicted"/>
<comment type="caution">
    <text evidence="1">The sequence shown here is derived from an EMBL/GenBank/DDBJ whole genome shotgun (WGS) entry which is preliminary data.</text>
</comment>
<dbReference type="EMBL" id="BGPR01101983">
    <property type="protein sequence ID" value="GBM61586.1"/>
    <property type="molecule type" value="Genomic_DNA"/>
</dbReference>
<dbReference type="OrthoDB" id="6467619at2759"/>
<evidence type="ECO:0000313" key="2">
    <source>
        <dbReference type="EMBL" id="GBM61586.1"/>
    </source>
</evidence>
<gene>
    <name evidence="1" type="ORF">AVEN_19915_1</name>
    <name evidence="2" type="ORF">AVEN_41608_1</name>
</gene>
<name>A0A4Y2H512_ARAVE</name>